<evidence type="ECO:0000313" key="2">
    <source>
        <dbReference type="EMBL" id="ACK74225.1"/>
    </source>
</evidence>
<dbReference type="FunFam" id="1.10.3160.10:FF:000001">
    <property type="entry name" value="Putative antigen P35"/>
    <property type="match status" value="1"/>
</dbReference>
<dbReference type="EMBL" id="CP001199">
    <property type="protein sequence ID" value="ACK74225.1"/>
    <property type="molecule type" value="Genomic_DNA"/>
</dbReference>
<dbReference type="NCBIfam" id="NF033728">
    <property type="entry name" value="borfam54_1"/>
    <property type="match status" value="1"/>
</dbReference>
<dbReference type="Pfam" id="PF05714">
    <property type="entry name" value="PFam54_60"/>
    <property type="match status" value="1"/>
</dbReference>
<dbReference type="HOGENOM" id="CLU_955367_0_0_12"/>
<dbReference type="NCBIfam" id="NF033730">
    <property type="entry name" value="borfam54_3"/>
    <property type="match status" value="1"/>
</dbReference>
<name>A0A0H3C2Y1_BORBZ</name>
<evidence type="ECO:0000313" key="3">
    <source>
        <dbReference type="Proteomes" id="UP000006901"/>
    </source>
</evidence>
<gene>
    <name evidence="2" type="ordered locus">BbuZS7_A64</name>
</gene>
<dbReference type="Gene3D" id="1.10.3160.10">
    <property type="entry name" value="Bbcrasp-1"/>
    <property type="match status" value="1"/>
</dbReference>
<reference evidence="2 3" key="1">
    <citation type="journal article" date="2011" name="J. Bacteriol.">
        <title>Whole-genome sequences of thirteen isolates of Borrelia burgdorferi.</title>
        <authorList>
            <person name="Schutzer S.E."/>
            <person name="Fraser-Liggett C.M."/>
            <person name="Casjens S.R."/>
            <person name="Qiu W.G."/>
            <person name="Dunn J.J."/>
            <person name="Mongodin E.F."/>
            <person name="Luft B.J."/>
        </authorList>
    </citation>
    <scope>NUCLEOTIDE SEQUENCE [LARGE SCALE GENOMIC DNA]</scope>
    <source>
        <strain evidence="2 3">ZS7</strain>
        <plasmid evidence="2 3">ZS7_lp54</plasmid>
    </source>
</reference>
<evidence type="ECO:0000256" key="1">
    <source>
        <dbReference type="SAM" id="SignalP"/>
    </source>
</evidence>
<keyword evidence="1" id="KW-0732">Signal</keyword>
<feature type="signal peptide" evidence="1">
    <location>
        <begin position="1"/>
        <end position="27"/>
    </location>
</feature>
<dbReference type="InterPro" id="IPR008421">
    <property type="entry name" value="Borrelia_lipoprotein_PFam54/60"/>
</dbReference>
<geneLocation type="plasmid" evidence="2 3">
    <name>ZS7_lp54</name>
</geneLocation>
<dbReference type="NCBIfam" id="NF033729">
    <property type="entry name" value="borfam54_2"/>
    <property type="match status" value="1"/>
</dbReference>
<dbReference type="Proteomes" id="UP000006901">
    <property type="component" value="Plasmid ZS7_lp54"/>
</dbReference>
<organism evidence="2 3">
    <name type="scientific">Borreliella burgdorferi (strain ZS7)</name>
    <name type="common">Borrelia burgdorferi</name>
    <dbReference type="NCBI Taxonomy" id="445985"/>
    <lineage>
        <taxon>Bacteria</taxon>
        <taxon>Pseudomonadati</taxon>
        <taxon>Spirochaetota</taxon>
        <taxon>Spirochaetia</taxon>
        <taxon>Spirochaetales</taxon>
        <taxon>Borreliaceae</taxon>
        <taxon>Borreliella</taxon>
    </lineage>
</organism>
<accession>A0A0H3C2Y1</accession>
<dbReference type="KEGG" id="bbz:BbuZS7_A64"/>
<protein>
    <submittedName>
        <fullName evidence="2">Putative antigen P35</fullName>
    </submittedName>
</protein>
<feature type="chain" id="PRO_5002605620" evidence="1">
    <location>
        <begin position="28"/>
        <end position="296"/>
    </location>
</feature>
<keyword evidence="2" id="KW-0614">Plasmid</keyword>
<sequence>MKRNKIWKTLKLFQITLLFSCSFYSKSNNTEAISELQSSPIKLGKIKVLQKTEKIVSTQNLQNLQQSQFFKNEKEKIIKKIAQEFDENEKLINKIGPNIEMFAQTINTDIQKIEPNDQFGINKTLFTENKDNNIDFMLKDKRLRRLFYSSLNYDENKIKKLATILAQTSSSNDYHYILIGLIFWTGFKIQEAFESAVNILTKDEQKRLIFNFRTKTVKEIQENFEKLMQERNSWIKIVDNIIGEYDKNTGGCKADGKILGEVIRAGYEHELDSNKSMQILNNIETPLKTCCDHIHY</sequence>
<dbReference type="RefSeq" id="WP_012614999.1">
    <property type="nucleotide sequence ID" value="NC_011784.1"/>
</dbReference>
<proteinExistence type="predicted"/>
<dbReference type="AlphaFoldDB" id="A0A0H3C2Y1"/>